<protein>
    <submittedName>
        <fullName evidence="2">Alpha/beta fold hydrolase</fullName>
    </submittedName>
</protein>
<evidence type="ECO:0000313" key="3">
    <source>
        <dbReference type="Proteomes" id="UP000298588"/>
    </source>
</evidence>
<feature type="domain" description="AB hydrolase-1" evidence="1">
    <location>
        <begin position="310"/>
        <end position="547"/>
    </location>
</feature>
<dbReference type="KEGG" id="paqt:E8L99_23580"/>
<dbReference type="Gene3D" id="3.40.50.1820">
    <property type="entry name" value="alpha/beta hydrolase"/>
    <property type="match status" value="2"/>
</dbReference>
<evidence type="ECO:0000313" key="2">
    <source>
        <dbReference type="EMBL" id="QCK88526.1"/>
    </source>
</evidence>
<dbReference type="EMBL" id="CP039865">
    <property type="protein sequence ID" value="QCK88526.1"/>
    <property type="molecule type" value="Genomic_DNA"/>
</dbReference>
<dbReference type="GO" id="GO:0052689">
    <property type="term" value="F:carboxylic ester hydrolase activity"/>
    <property type="evidence" value="ECO:0007669"/>
    <property type="project" value="TreeGrafter"/>
</dbReference>
<keyword evidence="2" id="KW-0378">Hydrolase</keyword>
<reference evidence="2 3" key="1">
    <citation type="submission" date="2019-04" db="EMBL/GenBank/DDBJ databases">
        <title>Phreatobacter aquaticus sp. nov.</title>
        <authorList>
            <person name="Choi A."/>
            <person name="Baek K."/>
        </authorList>
    </citation>
    <scope>NUCLEOTIDE SEQUENCE [LARGE SCALE GENOMIC DNA]</scope>
    <source>
        <strain evidence="2 3">NMCR1094</strain>
    </source>
</reference>
<dbReference type="Proteomes" id="UP000298588">
    <property type="component" value="Chromosome"/>
</dbReference>
<accession>A0A4D7QSN7</accession>
<name>A0A4D7QSN7_9HYPH</name>
<dbReference type="SUPFAM" id="SSF53474">
    <property type="entry name" value="alpha/beta-Hydrolases"/>
    <property type="match status" value="2"/>
</dbReference>
<dbReference type="AlphaFoldDB" id="A0A4D7QSN7"/>
<dbReference type="InterPro" id="IPR053145">
    <property type="entry name" value="AB_hydrolase_Est10"/>
</dbReference>
<proteinExistence type="predicted"/>
<dbReference type="InterPro" id="IPR029058">
    <property type="entry name" value="AB_hydrolase_fold"/>
</dbReference>
<keyword evidence="3" id="KW-1185">Reference proteome</keyword>
<dbReference type="InterPro" id="IPR000073">
    <property type="entry name" value="AB_hydrolase_1"/>
</dbReference>
<dbReference type="PANTHER" id="PTHR43265:SF1">
    <property type="entry name" value="ESTERASE ESTD"/>
    <property type="match status" value="1"/>
</dbReference>
<organism evidence="2 3">
    <name type="scientific">Phreatobacter aquaticus</name>
    <dbReference type="NCBI Taxonomy" id="2570229"/>
    <lineage>
        <taxon>Bacteria</taxon>
        <taxon>Pseudomonadati</taxon>
        <taxon>Pseudomonadota</taxon>
        <taxon>Alphaproteobacteria</taxon>
        <taxon>Hyphomicrobiales</taxon>
        <taxon>Phreatobacteraceae</taxon>
        <taxon>Phreatobacter</taxon>
    </lineage>
</organism>
<dbReference type="RefSeq" id="WP_137101852.1">
    <property type="nucleotide sequence ID" value="NZ_CP039865.1"/>
</dbReference>
<dbReference type="PANTHER" id="PTHR43265">
    <property type="entry name" value="ESTERASE ESTD"/>
    <property type="match status" value="1"/>
</dbReference>
<dbReference type="Pfam" id="PF12697">
    <property type="entry name" value="Abhydrolase_6"/>
    <property type="match status" value="1"/>
</dbReference>
<gene>
    <name evidence="2" type="ORF">E8L99_23580</name>
</gene>
<dbReference type="OrthoDB" id="249225at2"/>
<evidence type="ECO:0000259" key="1">
    <source>
        <dbReference type="Pfam" id="PF12697"/>
    </source>
</evidence>
<sequence>MTPIIFDGILGKIDNPPEGIPPSGLGVVIVPPHGIEALASTKSLRLLAETLNRVGHATLRYDLPGTGDSLGSDLDPGRVAAWLASIPQAASQLQQATGVSGIVVAGLRFGALLAASAASEVADLAGLVLIDPITRGRIYTRELAMTARAVAEGARLDPDATSTEAGLLIGGLLTTRETLDDLKALDLSKLTIPAPALILHRPGAQDAASLAATGIDAEPVDGLDAIGLSPTMAVTPHAAFGRATTWLARLPSRPLRPAAAPAPAVLEGTGFVEEPITFGPAGQLFGVLCRPSSLATGEVLLILNAGRNPHIGWARSTVAMARRLAAEGTASFRFDLRGIGDSPDRPGAEDDLEDLLYVPDHAGEVAAAIDAMAERGFGQPAILGACSGAYLAFRTAANDPRIAGLVIVNIQRFVWRSGETVAEAIASSYAAASSYVAKVWEPRAWLRLFTGQRNPLPIAAEFARRAWARLGRIRPSAETREARALMAKVVARGIPVDMVFSEDDAGLSELARHFGARGRALGGARAVRLHFIPNADHDLTPAEAREALFSVTSEAAQQLKAIGDGGTNPPRHGIRIGEA</sequence>